<keyword evidence="1 4" id="KW-0349">Heme</keyword>
<dbReference type="GO" id="GO:0009055">
    <property type="term" value="F:electron transfer activity"/>
    <property type="evidence" value="ECO:0007669"/>
    <property type="project" value="InterPro"/>
</dbReference>
<reference evidence="7 8" key="1">
    <citation type="submission" date="2017-03" db="EMBL/GenBank/DDBJ databases">
        <authorList>
            <person name="Afonso C.L."/>
            <person name="Miller P.J."/>
            <person name="Scott M.A."/>
            <person name="Spackman E."/>
            <person name="Goraichik I."/>
            <person name="Dimitrov K.M."/>
            <person name="Suarez D.L."/>
            <person name="Swayne D.E."/>
        </authorList>
    </citation>
    <scope>NUCLEOTIDE SEQUENCE [LARGE SCALE GENOMIC DNA]</scope>
    <source>
        <strain evidence="7 8">CECT 7745</strain>
    </source>
</reference>
<dbReference type="GO" id="GO:0020037">
    <property type="term" value="F:heme binding"/>
    <property type="evidence" value="ECO:0007669"/>
    <property type="project" value="InterPro"/>
</dbReference>
<dbReference type="GO" id="GO:0046872">
    <property type="term" value="F:metal ion binding"/>
    <property type="evidence" value="ECO:0007669"/>
    <property type="project" value="UniProtKB-KW"/>
</dbReference>
<evidence type="ECO:0000313" key="7">
    <source>
        <dbReference type="EMBL" id="SMC14354.1"/>
    </source>
</evidence>
<evidence type="ECO:0000256" key="4">
    <source>
        <dbReference type="PROSITE-ProRule" id="PRU00433"/>
    </source>
</evidence>
<evidence type="ECO:0000259" key="6">
    <source>
        <dbReference type="PROSITE" id="PS51007"/>
    </source>
</evidence>
<keyword evidence="8" id="KW-1185">Reference proteome</keyword>
<dbReference type="EMBL" id="FWXB01000024">
    <property type="protein sequence ID" value="SMC14354.1"/>
    <property type="molecule type" value="Genomic_DNA"/>
</dbReference>
<dbReference type="Gene3D" id="1.10.760.10">
    <property type="entry name" value="Cytochrome c-like domain"/>
    <property type="match status" value="1"/>
</dbReference>
<sequence length="150" mass="15848">MKHALGGAALAIMAATSAYSEAVKPANVAFNDGIVEASLTGQPGDPVAGRAVFADRKLGNCLACHTNTDLSEESFHGEVGPPMDGVADRWGEAELRAIVTNSKKVFEGTIMPAFYIDSGYERPLEDFAGTSILTAQQVEDVVAYLLTLKE</sequence>
<organism evidence="7 8">
    <name type="scientific">Roseovarius aestuarii</name>
    <dbReference type="NCBI Taxonomy" id="475083"/>
    <lineage>
        <taxon>Bacteria</taxon>
        <taxon>Pseudomonadati</taxon>
        <taxon>Pseudomonadota</taxon>
        <taxon>Alphaproteobacteria</taxon>
        <taxon>Rhodobacterales</taxon>
        <taxon>Roseobacteraceae</taxon>
        <taxon>Roseovarius</taxon>
    </lineage>
</organism>
<keyword evidence="5" id="KW-0732">Signal</keyword>
<name>A0A1X7BXM3_9RHOB</name>
<dbReference type="InterPro" id="IPR030999">
    <property type="entry name" value="Thiosulf_SoxX"/>
</dbReference>
<keyword evidence="2 4" id="KW-0479">Metal-binding</keyword>
<feature type="chain" id="PRO_5012846770" evidence="5">
    <location>
        <begin position="21"/>
        <end position="150"/>
    </location>
</feature>
<dbReference type="NCBIfam" id="TIGR04485">
    <property type="entry name" value="thiosulf_SoxX"/>
    <property type="match status" value="1"/>
</dbReference>
<accession>A0A1X7BXM3</accession>
<evidence type="ECO:0000256" key="5">
    <source>
        <dbReference type="SAM" id="SignalP"/>
    </source>
</evidence>
<evidence type="ECO:0000256" key="3">
    <source>
        <dbReference type="ARBA" id="ARBA00023004"/>
    </source>
</evidence>
<keyword evidence="3 4" id="KW-0408">Iron</keyword>
<evidence type="ECO:0000256" key="2">
    <source>
        <dbReference type="ARBA" id="ARBA00022723"/>
    </source>
</evidence>
<dbReference type="OrthoDB" id="9793634at2"/>
<gene>
    <name evidence="7" type="ORF">ROA7745_04221</name>
</gene>
<feature type="signal peptide" evidence="5">
    <location>
        <begin position="1"/>
        <end position="20"/>
    </location>
</feature>
<dbReference type="SUPFAM" id="SSF46626">
    <property type="entry name" value="Cytochrome c"/>
    <property type="match status" value="1"/>
</dbReference>
<dbReference type="InterPro" id="IPR009056">
    <property type="entry name" value="Cyt_c-like_dom"/>
</dbReference>
<dbReference type="AlphaFoldDB" id="A0A1X7BXM3"/>
<dbReference type="PROSITE" id="PS51007">
    <property type="entry name" value="CYTC"/>
    <property type="match status" value="1"/>
</dbReference>
<evidence type="ECO:0000256" key="1">
    <source>
        <dbReference type="ARBA" id="ARBA00022617"/>
    </source>
</evidence>
<proteinExistence type="predicted"/>
<protein>
    <submittedName>
        <fullName evidence="7">Cytochrome c</fullName>
    </submittedName>
</protein>
<dbReference type="Proteomes" id="UP000193224">
    <property type="component" value="Unassembled WGS sequence"/>
</dbReference>
<dbReference type="RefSeq" id="WP_085802255.1">
    <property type="nucleotide sequence ID" value="NZ_FWXB01000024.1"/>
</dbReference>
<dbReference type="InterPro" id="IPR036909">
    <property type="entry name" value="Cyt_c-like_dom_sf"/>
</dbReference>
<evidence type="ECO:0000313" key="8">
    <source>
        <dbReference type="Proteomes" id="UP000193224"/>
    </source>
</evidence>
<feature type="domain" description="Cytochrome c" evidence="6">
    <location>
        <begin position="44"/>
        <end position="149"/>
    </location>
</feature>
<dbReference type="Pfam" id="PF00034">
    <property type="entry name" value="Cytochrom_C"/>
    <property type="match status" value="1"/>
</dbReference>